<evidence type="ECO:0000256" key="1">
    <source>
        <dbReference type="SAM" id="MobiDB-lite"/>
    </source>
</evidence>
<sequence>MYRSSVRSSGPQAGQGLLSHGDRWALDRGTVWGGEGLVNMGFEIFPRSNGPAISNFGRPPPYRHNKHVGRLHAEAAVLRPVLACRVHGMAVSVAMYGSFAKAARTSWGGRLLRLPNPTTALHQAKRCVGNAAWQTRSRVPQPQSVFSRSAARLCEKVLPFIPSSLVGRPKEIVGDVVHAGSGRWDEGFVSAVPSGRGGHGCQILTSSSIVVVGYSCEFGTGGWAVDRNASANGRGGGVLRSAQRLPRLWNGRSVRTPVFRRRRKATVECSSIHASGHASLERLPTARGGVPIPGNVRASGDHVLRCPDNEPVSTLQCGQGTQHPIDAEPPATSTPSSTGARPIGRKPRQGRQPAPRSPAGDGDTEDNGEGGKQKKKPWSLEERLALAKYMREDDAMMAVVQPRQKHQRRSVRNDWVARRIKEDGYHRSAEDERKKWADLQNKYREIHDKCGGSGKPSF</sequence>
<gene>
    <name evidence="3" type="ORF">CBR_g4333</name>
</gene>
<organism evidence="3 4">
    <name type="scientific">Chara braunii</name>
    <name type="common">Braun's stonewort</name>
    <dbReference type="NCBI Taxonomy" id="69332"/>
    <lineage>
        <taxon>Eukaryota</taxon>
        <taxon>Viridiplantae</taxon>
        <taxon>Streptophyta</taxon>
        <taxon>Charophyceae</taxon>
        <taxon>Charales</taxon>
        <taxon>Characeae</taxon>
        <taxon>Chara</taxon>
    </lineage>
</organism>
<dbReference type="AlphaFoldDB" id="A0A388JRF3"/>
<comment type="caution">
    <text evidence="3">The sequence shown here is derived from an EMBL/GenBank/DDBJ whole genome shotgun (WGS) entry which is preliminary data.</text>
</comment>
<dbReference type="Pfam" id="PF13837">
    <property type="entry name" value="Myb_DNA-bind_4"/>
    <property type="match status" value="1"/>
</dbReference>
<protein>
    <recommendedName>
        <fullName evidence="2">Myb/SANT-like DNA-binding domain-containing protein</fullName>
    </recommendedName>
</protein>
<keyword evidence="4" id="KW-1185">Reference proteome</keyword>
<dbReference type="EMBL" id="BFEA01000010">
    <property type="protein sequence ID" value="GBG60375.1"/>
    <property type="molecule type" value="Genomic_DNA"/>
</dbReference>
<feature type="domain" description="Myb/SANT-like DNA-binding" evidence="2">
    <location>
        <begin position="376"/>
        <end position="455"/>
    </location>
</feature>
<dbReference type="OrthoDB" id="691673at2759"/>
<feature type="compositionally biased region" description="Polar residues" evidence="1">
    <location>
        <begin position="311"/>
        <end position="322"/>
    </location>
</feature>
<proteinExistence type="predicted"/>
<dbReference type="Proteomes" id="UP000265515">
    <property type="component" value="Unassembled WGS sequence"/>
</dbReference>
<accession>A0A388JRF3</accession>
<dbReference type="InterPro" id="IPR044822">
    <property type="entry name" value="Myb_DNA-bind_4"/>
</dbReference>
<feature type="region of interest" description="Disordered" evidence="1">
    <location>
        <begin position="301"/>
        <end position="380"/>
    </location>
</feature>
<evidence type="ECO:0000313" key="4">
    <source>
        <dbReference type="Proteomes" id="UP000265515"/>
    </source>
</evidence>
<name>A0A388JRF3_CHABU</name>
<dbReference type="Gramene" id="GBG60375">
    <property type="protein sequence ID" value="GBG60375"/>
    <property type="gene ID" value="CBR_g4333"/>
</dbReference>
<evidence type="ECO:0000259" key="2">
    <source>
        <dbReference type="Pfam" id="PF13837"/>
    </source>
</evidence>
<evidence type="ECO:0000313" key="3">
    <source>
        <dbReference type="EMBL" id="GBG60375.1"/>
    </source>
</evidence>
<reference evidence="3 4" key="1">
    <citation type="journal article" date="2018" name="Cell">
        <title>The Chara Genome: Secondary Complexity and Implications for Plant Terrestrialization.</title>
        <authorList>
            <person name="Nishiyama T."/>
            <person name="Sakayama H."/>
            <person name="Vries J.D."/>
            <person name="Buschmann H."/>
            <person name="Saint-Marcoux D."/>
            <person name="Ullrich K.K."/>
            <person name="Haas F.B."/>
            <person name="Vanderstraeten L."/>
            <person name="Becker D."/>
            <person name="Lang D."/>
            <person name="Vosolsobe S."/>
            <person name="Rombauts S."/>
            <person name="Wilhelmsson P.K.I."/>
            <person name="Janitza P."/>
            <person name="Kern R."/>
            <person name="Heyl A."/>
            <person name="Rumpler F."/>
            <person name="Villalobos L.I.A.C."/>
            <person name="Clay J.M."/>
            <person name="Skokan R."/>
            <person name="Toyoda A."/>
            <person name="Suzuki Y."/>
            <person name="Kagoshima H."/>
            <person name="Schijlen E."/>
            <person name="Tajeshwar N."/>
            <person name="Catarino B."/>
            <person name="Hetherington A.J."/>
            <person name="Saltykova A."/>
            <person name="Bonnot C."/>
            <person name="Breuninger H."/>
            <person name="Symeonidi A."/>
            <person name="Radhakrishnan G.V."/>
            <person name="Van Nieuwerburgh F."/>
            <person name="Deforce D."/>
            <person name="Chang C."/>
            <person name="Karol K.G."/>
            <person name="Hedrich R."/>
            <person name="Ulvskov P."/>
            <person name="Glockner G."/>
            <person name="Delwiche C.F."/>
            <person name="Petrasek J."/>
            <person name="Van de Peer Y."/>
            <person name="Friml J."/>
            <person name="Beilby M."/>
            <person name="Dolan L."/>
            <person name="Kohara Y."/>
            <person name="Sugano S."/>
            <person name="Fujiyama A."/>
            <person name="Delaux P.-M."/>
            <person name="Quint M."/>
            <person name="TheiBen G."/>
            <person name="Hagemann M."/>
            <person name="Harholt J."/>
            <person name="Dunand C."/>
            <person name="Zachgo S."/>
            <person name="Langdale J."/>
            <person name="Maumus F."/>
            <person name="Straeten D.V.D."/>
            <person name="Gould S.B."/>
            <person name="Rensing S.A."/>
        </authorList>
    </citation>
    <scope>NUCLEOTIDE SEQUENCE [LARGE SCALE GENOMIC DNA]</scope>
    <source>
        <strain evidence="3 4">S276</strain>
    </source>
</reference>